<dbReference type="EMBL" id="LXQA010162460">
    <property type="protein sequence ID" value="MCI27940.1"/>
    <property type="molecule type" value="Genomic_DNA"/>
</dbReference>
<dbReference type="AlphaFoldDB" id="A0A392QWH2"/>
<keyword evidence="2" id="KW-1185">Reference proteome</keyword>
<accession>A0A392QWH2</accession>
<feature type="non-terminal residue" evidence="1">
    <location>
        <position position="1"/>
    </location>
</feature>
<organism evidence="1 2">
    <name type="scientific">Trifolium medium</name>
    <dbReference type="NCBI Taxonomy" id="97028"/>
    <lineage>
        <taxon>Eukaryota</taxon>
        <taxon>Viridiplantae</taxon>
        <taxon>Streptophyta</taxon>
        <taxon>Embryophyta</taxon>
        <taxon>Tracheophyta</taxon>
        <taxon>Spermatophyta</taxon>
        <taxon>Magnoliopsida</taxon>
        <taxon>eudicotyledons</taxon>
        <taxon>Gunneridae</taxon>
        <taxon>Pentapetalae</taxon>
        <taxon>rosids</taxon>
        <taxon>fabids</taxon>
        <taxon>Fabales</taxon>
        <taxon>Fabaceae</taxon>
        <taxon>Papilionoideae</taxon>
        <taxon>50 kb inversion clade</taxon>
        <taxon>NPAAA clade</taxon>
        <taxon>Hologalegina</taxon>
        <taxon>IRL clade</taxon>
        <taxon>Trifolieae</taxon>
        <taxon>Trifolium</taxon>
    </lineage>
</organism>
<dbReference type="Proteomes" id="UP000265520">
    <property type="component" value="Unassembled WGS sequence"/>
</dbReference>
<name>A0A392QWH2_9FABA</name>
<reference evidence="1 2" key="1">
    <citation type="journal article" date="2018" name="Front. Plant Sci.">
        <title>Red Clover (Trifolium pratense) and Zigzag Clover (T. medium) - A Picture of Genomic Similarities and Differences.</title>
        <authorList>
            <person name="Dluhosova J."/>
            <person name="Istvanek J."/>
            <person name="Nedelnik J."/>
            <person name="Repkova J."/>
        </authorList>
    </citation>
    <scope>NUCLEOTIDE SEQUENCE [LARGE SCALE GENOMIC DNA]</scope>
    <source>
        <strain evidence="2">cv. 10/8</strain>
        <tissue evidence="1">Leaf</tissue>
    </source>
</reference>
<proteinExistence type="predicted"/>
<evidence type="ECO:0000313" key="2">
    <source>
        <dbReference type="Proteomes" id="UP000265520"/>
    </source>
</evidence>
<sequence length="30" mass="3242">ELVVNEGDVEMCWKIGVWGLDVDGCAAAVY</sequence>
<evidence type="ECO:0000313" key="1">
    <source>
        <dbReference type="EMBL" id="MCI27940.1"/>
    </source>
</evidence>
<comment type="caution">
    <text evidence="1">The sequence shown here is derived from an EMBL/GenBank/DDBJ whole genome shotgun (WGS) entry which is preliminary data.</text>
</comment>
<protein>
    <submittedName>
        <fullName evidence="1">Uncharacterized protein</fullName>
    </submittedName>
</protein>